<name>A0A1H2XB84_9FIRM</name>
<dbReference type="GO" id="GO:0000160">
    <property type="term" value="P:phosphorelay signal transduction system"/>
    <property type="evidence" value="ECO:0007669"/>
    <property type="project" value="InterPro"/>
</dbReference>
<dbReference type="InterPro" id="IPR013972">
    <property type="entry name" value="YcbB"/>
</dbReference>
<keyword evidence="1" id="KW-0597">Phosphoprotein</keyword>
<evidence type="ECO:0000256" key="1">
    <source>
        <dbReference type="PROSITE-ProRule" id="PRU00169"/>
    </source>
</evidence>
<evidence type="ECO:0000313" key="3">
    <source>
        <dbReference type="EMBL" id="SDW90100.1"/>
    </source>
</evidence>
<dbReference type="PANTHER" id="PTHR43228">
    <property type="entry name" value="TWO-COMPONENT RESPONSE REGULATOR"/>
    <property type="match status" value="1"/>
</dbReference>
<dbReference type="Gene3D" id="3.40.50.2300">
    <property type="match status" value="1"/>
</dbReference>
<dbReference type="InterPro" id="IPR052048">
    <property type="entry name" value="ST_Response_Regulator"/>
</dbReference>
<proteinExistence type="predicted"/>
<dbReference type="Pfam" id="PF00072">
    <property type="entry name" value="Response_reg"/>
    <property type="match status" value="1"/>
</dbReference>
<evidence type="ECO:0000313" key="4">
    <source>
        <dbReference type="Proteomes" id="UP000198828"/>
    </source>
</evidence>
<dbReference type="SUPFAM" id="SSF52172">
    <property type="entry name" value="CheY-like"/>
    <property type="match status" value="1"/>
</dbReference>
<dbReference type="PROSITE" id="PS50110">
    <property type="entry name" value="RESPONSE_REGULATORY"/>
    <property type="match status" value="1"/>
</dbReference>
<dbReference type="EMBL" id="FNNG01000005">
    <property type="protein sequence ID" value="SDW90100.1"/>
    <property type="molecule type" value="Genomic_DNA"/>
</dbReference>
<keyword evidence="4" id="KW-1185">Reference proteome</keyword>
<evidence type="ECO:0000259" key="2">
    <source>
        <dbReference type="PROSITE" id="PS50110"/>
    </source>
</evidence>
<reference evidence="3 4" key="1">
    <citation type="submission" date="2016-10" db="EMBL/GenBank/DDBJ databases">
        <authorList>
            <person name="de Groot N.N."/>
        </authorList>
    </citation>
    <scope>NUCLEOTIDE SEQUENCE [LARGE SCALE GENOMIC DNA]</scope>
    <source>
        <strain evidence="3 4">DSM 23310</strain>
    </source>
</reference>
<organism evidence="3 4">
    <name type="scientific">Tepidimicrobium xylanilyticum</name>
    <dbReference type="NCBI Taxonomy" id="1123352"/>
    <lineage>
        <taxon>Bacteria</taxon>
        <taxon>Bacillati</taxon>
        <taxon>Bacillota</taxon>
        <taxon>Tissierellia</taxon>
        <taxon>Tissierellales</taxon>
        <taxon>Tepidimicrobiaceae</taxon>
        <taxon>Tepidimicrobium</taxon>
    </lineage>
</organism>
<dbReference type="RefSeq" id="WP_093752179.1">
    <property type="nucleotide sequence ID" value="NZ_FNNG01000005.1"/>
</dbReference>
<dbReference type="AlphaFoldDB" id="A0A1H2XB84"/>
<dbReference type="SMART" id="SM00448">
    <property type="entry name" value="REC"/>
    <property type="match status" value="1"/>
</dbReference>
<dbReference type="InterPro" id="IPR001789">
    <property type="entry name" value="Sig_transdc_resp-reg_receiver"/>
</dbReference>
<accession>A0A1H2XB84</accession>
<dbReference type="PANTHER" id="PTHR43228:SF8">
    <property type="entry name" value="TRANSCRIPTIONAL REGULATORY PROTEIN GLNL"/>
    <property type="match status" value="1"/>
</dbReference>
<dbReference type="InterPro" id="IPR011006">
    <property type="entry name" value="CheY-like_superfamily"/>
</dbReference>
<dbReference type="Proteomes" id="UP000198828">
    <property type="component" value="Unassembled WGS sequence"/>
</dbReference>
<protein>
    <submittedName>
        <fullName evidence="3">Two-component system, response regulator YcbB</fullName>
    </submittedName>
</protein>
<feature type="domain" description="Response regulatory" evidence="2">
    <location>
        <begin position="2"/>
        <end position="118"/>
    </location>
</feature>
<sequence>MKFFILDDDINVIRILKKIIYDKDLGLIVGEERDGRKGITKIRATIPDIVLIDLLMPGIDGLSVVKQLKKEYPDMEFIMISRVSLKNMVEQAYRYGVEYYIYKPINAIEVEMIIRKVIERIEINRTFLKMQQIFNNKPKVESAKIEGDYEQCINNVLIDLGIIGEKGSEEIAKIAKYVIKKKVNLNNITIRELCSHFTDNPKSMEQRIRRAISIAMTNIANLGLEDYMNDIFVKYSNSLFNFEQVRKEMEYIRGKSDKGGSTNTKKFIIGLTSLCEFLDN</sequence>
<dbReference type="Pfam" id="PF08664">
    <property type="entry name" value="YcbB"/>
    <property type="match status" value="1"/>
</dbReference>
<gene>
    <name evidence="3" type="ORF">SAMN05660923_01396</name>
</gene>
<dbReference type="OrthoDB" id="1684633at2"/>
<feature type="modified residue" description="4-aspartylphosphate" evidence="1">
    <location>
        <position position="53"/>
    </location>
</feature>